<reference evidence="1 2" key="1">
    <citation type="submission" date="2018-09" db="EMBL/GenBank/DDBJ databases">
        <authorList>
            <person name="Zhu H."/>
        </authorList>
    </citation>
    <scope>NUCLEOTIDE SEQUENCE [LARGE SCALE GENOMIC DNA]</scope>
    <source>
        <strain evidence="1 2">K2W22B-5</strain>
    </source>
</reference>
<dbReference type="EMBL" id="QYUL01000008">
    <property type="protein sequence ID" value="RJF76434.1"/>
    <property type="molecule type" value="Genomic_DNA"/>
</dbReference>
<dbReference type="AlphaFoldDB" id="A0A418VJV9"/>
<proteinExistence type="predicted"/>
<gene>
    <name evidence="1" type="ORF">D3877_29045</name>
</gene>
<accession>A0A418VJV9</accession>
<evidence type="ECO:0000313" key="2">
    <source>
        <dbReference type="Proteomes" id="UP000283458"/>
    </source>
</evidence>
<comment type="caution">
    <text evidence="1">The sequence shown here is derived from an EMBL/GenBank/DDBJ whole genome shotgun (WGS) entry which is preliminary data.</text>
</comment>
<organism evidence="1 2">
    <name type="scientific">Azospirillum cavernae</name>
    <dbReference type="NCBI Taxonomy" id="2320860"/>
    <lineage>
        <taxon>Bacteria</taxon>
        <taxon>Pseudomonadati</taxon>
        <taxon>Pseudomonadota</taxon>
        <taxon>Alphaproteobacteria</taxon>
        <taxon>Rhodospirillales</taxon>
        <taxon>Azospirillaceae</taxon>
        <taxon>Azospirillum</taxon>
    </lineage>
</organism>
<evidence type="ECO:0000313" key="1">
    <source>
        <dbReference type="EMBL" id="RJF76434.1"/>
    </source>
</evidence>
<dbReference type="OrthoDB" id="7307088at2"/>
<dbReference type="Proteomes" id="UP000283458">
    <property type="component" value="Unassembled WGS sequence"/>
</dbReference>
<protein>
    <submittedName>
        <fullName evidence="1">Uncharacterized protein</fullName>
    </submittedName>
</protein>
<keyword evidence="2" id="KW-1185">Reference proteome</keyword>
<name>A0A418VJV9_9PROT</name>
<sequence length="112" mass="12147">MHDLVNMEADDTEAVTIRVVDLRKGPLGSKLLALFDVAIMIAGVEFLVRGLRVSREVVNGVHATSVTSPLHRDTDGRWAGTVSFSPEILQSMTDIVLDACIDAGVCRRVEEA</sequence>
<dbReference type="RefSeq" id="WP_119834282.1">
    <property type="nucleotide sequence ID" value="NZ_QYUL01000008.1"/>
</dbReference>